<name>A0A2T7FTR7_9RHOB</name>
<dbReference type="Gene3D" id="3.30.450.40">
    <property type="match status" value="1"/>
</dbReference>
<keyword evidence="2" id="KW-0238">DNA-binding</keyword>
<dbReference type="Proteomes" id="UP000244817">
    <property type="component" value="Unassembled WGS sequence"/>
</dbReference>
<dbReference type="InterPro" id="IPR050707">
    <property type="entry name" value="HTH_MetabolicPath_Reg"/>
</dbReference>
<dbReference type="GO" id="GO:0003700">
    <property type="term" value="F:DNA-binding transcription factor activity"/>
    <property type="evidence" value="ECO:0007669"/>
    <property type="project" value="TreeGrafter"/>
</dbReference>
<dbReference type="InterPro" id="IPR036388">
    <property type="entry name" value="WH-like_DNA-bd_sf"/>
</dbReference>
<gene>
    <name evidence="6" type="ORF">DC363_14730</name>
</gene>
<dbReference type="PROSITE" id="PS51078">
    <property type="entry name" value="ICLR_ED"/>
    <property type="match status" value="1"/>
</dbReference>
<dbReference type="SMART" id="SM00346">
    <property type="entry name" value="HTH_ICLR"/>
    <property type="match status" value="1"/>
</dbReference>
<dbReference type="InterPro" id="IPR014757">
    <property type="entry name" value="Tscrpt_reg_IclR_C"/>
</dbReference>
<dbReference type="InterPro" id="IPR029016">
    <property type="entry name" value="GAF-like_dom_sf"/>
</dbReference>
<accession>A0A2T7FTR7</accession>
<dbReference type="OrthoDB" id="9807558at2"/>
<dbReference type="InterPro" id="IPR005471">
    <property type="entry name" value="Tscrpt_reg_IclR_N"/>
</dbReference>
<feature type="domain" description="HTH iclR-type" evidence="4">
    <location>
        <begin position="1"/>
        <end position="65"/>
    </location>
</feature>
<evidence type="ECO:0000256" key="2">
    <source>
        <dbReference type="ARBA" id="ARBA00023125"/>
    </source>
</evidence>
<comment type="caution">
    <text evidence="6">The sequence shown here is derived from an EMBL/GenBank/DDBJ whole genome shotgun (WGS) entry which is preliminary data.</text>
</comment>
<keyword evidence="7" id="KW-1185">Reference proteome</keyword>
<dbReference type="SUPFAM" id="SSF55781">
    <property type="entry name" value="GAF domain-like"/>
    <property type="match status" value="1"/>
</dbReference>
<dbReference type="GO" id="GO:0003677">
    <property type="term" value="F:DNA binding"/>
    <property type="evidence" value="ECO:0007669"/>
    <property type="project" value="UniProtKB-KW"/>
</dbReference>
<dbReference type="PROSITE" id="PS51077">
    <property type="entry name" value="HTH_ICLR"/>
    <property type="match status" value="1"/>
</dbReference>
<evidence type="ECO:0000259" key="4">
    <source>
        <dbReference type="PROSITE" id="PS51077"/>
    </source>
</evidence>
<dbReference type="PANTHER" id="PTHR30136">
    <property type="entry name" value="HELIX-TURN-HELIX TRANSCRIPTIONAL REGULATOR, ICLR FAMILY"/>
    <property type="match status" value="1"/>
</dbReference>
<dbReference type="Pfam" id="PF01614">
    <property type="entry name" value="IclR_C"/>
    <property type="match status" value="1"/>
</dbReference>
<dbReference type="InterPro" id="IPR036390">
    <property type="entry name" value="WH_DNA-bd_sf"/>
</dbReference>
<proteinExistence type="predicted"/>
<dbReference type="EMBL" id="QCYG01000010">
    <property type="protein sequence ID" value="PVA05560.1"/>
    <property type="molecule type" value="Genomic_DNA"/>
</dbReference>
<evidence type="ECO:0000256" key="3">
    <source>
        <dbReference type="ARBA" id="ARBA00023163"/>
    </source>
</evidence>
<evidence type="ECO:0000259" key="5">
    <source>
        <dbReference type="PROSITE" id="PS51078"/>
    </source>
</evidence>
<dbReference type="PANTHER" id="PTHR30136:SF39">
    <property type="entry name" value="TRANSCRIPTIONAL REGULATORY PROTEIN"/>
    <property type="match status" value="1"/>
</dbReference>
<dbReference type="Pfam" id="PF09339">
    <property type="entry name" value="HTH_IclR"/>
    <property type="match status" value="1"/>
</dbReference>
<dbReference type="Gene3D" id="1.10.10.10">
    <property type="entry name" value="Winged helix-like DNA-binding domain superfamily/Winged helix DNA-binding domain"/>
    <property type="match status" value="1"/>
</dbReference>
<dbReference type="GO" id="GO:0045892">
    <property type="term" value="P:negative regulation of DNA-templated transcription"/>
    <property type="evidence" value="ECO:0007669"/>
    <property type="project" value="TreeGrafter"/>
</dbReference>
<evidence type="ECO:0000313" key="7">
    <source>
        <dbReference type="Proteomes" id="UP000244817"/>
    </source>
</evidence>
<evidence type="ECO:0000256" key="1">
    <source>
        <dbReference type="ARBA" id="ARBA00023015"/>
    </source>
</evidence>
<keyword evidence="3" id="KW-0804">Transcription</keyword>
<organism evidence="6 7">
    <name type="scientific">Thalassorhabdomicrobium marinisediminis</name>
    <dbReference type="NCBI Taxonomy" id="2170577"/>
    <lineage>
        <taxon>Bacteria</taxon>
        <taxon>Pseudomonadati</taxon>
        <taxon>Pseudomonadota</taxon>
        <taxon>Alphaproteobacteria</taxon>
        <taxon>Rhodobacterales</taxon>
        <taxon>Paracoccaceae</taxon>
        <taxon>Thalassorhabdomicrobium</taxon>
    </lineage>
</organism>
<dbReference type="AlphaFoldDB" id="A0A2T7FTR7"/>
<sequence length="262" mass="27854">MDRALALLQITGRAAGQGGGEGVSLSALMSASGLGKPTVRRLMLALMRRGLVEQDPVTRLYHLGEESYVLGTQATPRHGLLEIAADAVRRLARDSGDTAFVTMRRGPTAVCLLREDGAFPIRTHALETGAQHPLGIGAGSLAILAALTDAEVAEVVADNADRLQGSYPGYDAAQLQADVEATRRRGFALNPGRIVTGSWGIGVPLRRPDGSVIGALSIAAIESRMQPPRDGELAALLHHEVQEIEQRLARQMPHAARKENKT</sequence>
<feature type="domain" description="IclR-ED" evidence="5">
    <location>
        <begin position="66"/>
        <end position="250"/>
    </location>
</feature>
<evidence type="ECO:0000313" key="6">
    <source>
        <dbReference type="EMBL" id="PVA05560.1"/>
    </source>
</evidence>
<dbReference type="SUPFAM" id="SSF46785">
    <property type="entry name" value="Winged helix' DNA-binding domain"/>
    <property type="match status" value="1"/>
</dbReference>
<reference evidence="6 7" key="1">
    <citation type="submission" date="2018-04" db="EMBL/GenBank/DDBJ databases">
        <title>Pelagivirga bohaiensis gen. nov., sp. nov., a bacterium isolated from the Bohai Sea.</title>
        <authorList>
            <person name="Ji X."/>
        </authorList>
    </citation>
    <scope>NUCLEOTIDE SEQUENCE [LARGE SCALE GENOMIC DNA]</scope>
    <source>
        <strain evidence="6 7">BH-SD16</strain>
    </source>
</reference>
<protein>
    <submittedName>
        <fullName evidence="6">Transcriptional regulator</fullName>
    </submittedName>
</protein>
<keyword evidence="1" id="KW-0805">Transcription regulation</keyword>